<feature type="compositionally biased region" description="Low complexity" evidence="8">
    <location>
        <begin position="1220"/>
        <end position="1230"/>
    </location>
</feature>
<feature type="compositionally biased region" description="Low complexity" evidence="8">
    <location>
        <begin position="1520"/>
        <end position="1537"/>
    </location>
</feature>
<dbReference type="EC" id="1.11.1.7" evidence="10"/>
<keyword evidence="11" id="KW-1185">Reference proteome</keyword>
<dbReference type="GO" id="GO:0020037">
    <property type="term" value="F:heme binding"/>
    <property type="evidence" value="ECO:0007669"/>
    <property type="project" value="InterPro"/>
</dbReference>
<dbReference type="SUPFAM" id="SSF48113">
    <property type="entry name" value="Heme-dependent peroxidases"/>
    <property type="match status" value="1"/>
</dbReference>
<proteinExistence type="predicted"/>
<feature type="compositionally biased region" description="Polar residues" evidence="8">
    <location>
        <begin position="736"/>
        <end position="751"/>
    </location>
</feature>
<dbReference type="PANTHER" id="PTHR11475">
    <property type="entry name" value="OXIDASE/PEROXIDASE"/>
    <property type="match status" value="1"/>
</dbReference>
<dbReference type="EMBL" id="CAHIKZ030005344">
    <property type="protein sequence ID" value="CAE1322851.1"/>
    <property type="molecule type" value="Genomic_DNA"/>
</dbReference>
<dbReference type="GO" id="GO:0003676">
    <property type="term" value="F:nucleic acid binding"/>
    <property type="evidence" value="ECO:0007669"/>
    <property type="project" value="InterPro"/>
</dbReference>
<dbReference type="Pfam" id="PF07535">
    <property type="entry name" value="zf-DBF"/>
    <property type="match status" value="1"/>
</dbReference>
<feature type="domain" description="DBF4-type" evidence="9">
    <location>
        <begin position="487"/>
        <end position="536"/>
    </location>
</feature>
<organism evidence="10 11">
    <name type="scientific">Acanthosepion pharaonis</name>
    <name type="common">Pharaoh cuttlefish</name>
    <name type="synonym">Sepia pharaonis</name>
    <dbReference type="NCBI Taxonomy" id="158019"/>
    <lineage>
        <taxon>Eukaryota</taxon>
        <taxon>Metazoa</taxon>
        <taxon>Spiralia</taxon>
        <taxon>Lophotrochozoa</taxon>
        <taxon>Mollusca</taxon>
        <taxon>Cephalopoda</taxon>
        <taxon>Coleoidea</taxon>
        <taxon>Decapodiformes</taxon>
        <taxon>Sepiida</taxon>
        <taxon>Sepiina</taxon>
        <taxon>Sepiidae</taxon>
        <taxon>Acanthosepion</taxon>
    </lineage>
</organism>
<dbReference type="InterPro" id="IPR037120">
    <property type="entry name" value="Haem_peroxidase_sf_animal"/>
</dbReference>
<comment type="subcellular location">
    <subcellularLocation>
        <location evidence="1">Secreted</location>
    </subcellularLocation>
</comment>
<feature type="region of interest" description="Disordered" evidence="8">
    <location>
        <begin position="735"/>
        <end position="754"/>
    </location>
</feature>
<dbReference type="Gene3D" id="6.10.250.3410">
    <property type="entry name" value="DBF zinc finger"/>
    <property type="match status" value="1"/>
</dbReference>
<keyword evidence="10" id="KW-0575">Peroxidase</keyword>
<evidence type="ECO:0000313" key="10">
    <source>
        <dbReference type="EMBL" id="CAE1322851.1"/>
    </source>
</evidence>
<keyword evidence="5" id="KW-0862">Zinc</keyword>
<dbReference type="FunFam" id="6.10.250.3410:FF:000001">
    <property type="entry name" value="Protein DBF4 homolog A"/>
    <property type="match status" value="1"/>
</dbReference>
<feature type="region of interest" description="Disordered" evidence="8">
    <location>
        <begin position="1206"/>
        <end position="1230"/>
    </location>
</feature>
<keyword evidence="2" id="KW-0964">Secreted</keyword>
<dbReference type="GO" id="GO:0005576">
    <property type="term" value="C:extracellular region"/>
    <property type="evidence" value="ECO:0007669"/>
    <property type="project" value="UniProtKB-SubCell"/>
</dbReference>
<dbReference type="InterPro" id="IPR038545">
    <property type="entry name" value="Znf_DBF_sf"/>
</dbReference>
<dbReference type="InterPro" id="IPR019791">
    <property type="entry name" value="Haem_peroxidase_animal"/>
</dbReference>
<evidence type="ECO:0000256" key="2">
    <source>
        <dbReference type="ARBA" id="ARBA00022525"/>
    </source>
</evidence>
<dbReference type="InterPro" id="IPR006572">
    <property type="entry name" value="Znf_DBF"/>
</dbReference>
<keyword evidence="6" id="KW-0325">Glycoprotein</keyword>
<dbReference type="PANTHER" id="PTHR11475:SF4">
    <property type="entry name" value="CHORION PEROXIDASE"/>
    <property type="match status" value="1"/>
</dbReference>
<dbReference type="GO" id="GO:0006979">
    <property type="term" value="P:response to oxidative stress"/>
    <property type="evidence" value="ECO:0007669"/>
    <property type="project" value="InterPro"/>
</dbReference>
<evidence type="ECO:0000256" key="6">
    <source>
        <dbReference type="ARBA" id="ARBA00023180"/>
    </source>
</evidence>
<evidence type="ECO:0000313" key="11">
    <source>
        <dbReference type="Proteomes" id="UP000597762"/>
    </source>
</evidence>
<dbReference type="InterPro" id="IPR010255">
    <property type="entry name" value="Haem_peroxidase_sf"/>
</dbReference>
<reference evidence="10" key="1">
    <citation type="submission" date="2021-01" db="EMBL/GenBank/DDBJ databases">
        <authorList>
            <person name="Li R."/>
            <person name="Bekaert M."/>
        </authorList>
    </citation>
    <scope>NUCLEOTIDE SEQUENCE</scope>
    <source>
        <strain evidence="10">Farmed</strain>
    </source>
</reference>
<sequence length="1615" mass="181324">MFGGHIELFSFDIQRGRDHGLPGYNAWRRFCNLSTAHSFSNSPGGLVDHPKLIARKLSRIYNSPDDIDFLLGGLTESAIPGQGIVGPLFKCVIALQFKFLKDGDRFWYENYGEEGFSLAQLNEIRKTSHARILLDNSHLGKLITLFFFFCRGYFFFDRRLSVRNFVRIKDGIITTGLNQLLSGFLSTIMKTGKIVKENQPRPLPSSGNKTSVHKRWQLQERVGNAVLNCKHGSKENLKRQDEGKSSANSRRKLEFKEKLPLAGKKIYLDLKGVRQEKKVEEKLEQLGAVTRGKAMLQCAKRDSAGDNIIERAKKLGVKIVPYLSLMKWLTKEQCRNYEHVKEAPPSAKKAKVEDRPKSKKLLCKARNLKQPFIKFEALNKFFRPVQMELNSWPYLNMNSTQGSCPFDDWLLGVNAVNSSTTQEATKRKNKKDVVGCWSAESEGQGDVPSRIQKVKKKNVPNQTVQQIPKNVHCRRLVNWERRKLAEKKLRQGFCECCEIRFDDVKKHLNSPEHLAFVKNESNYRQLDSLITNGYNVQQFVSNVSNHPKMYPENSSNSLEYSSPGRIVLLTFSSSTSAHINPSKSCADTVLKIPDVKPVCQAPTSESDSVTSENNGHNVSERQTKILSAKSSQTLIKDSCLLTACMKTPVKSTNRLLQDASPSLNGRSPLKCLLNSPSRLDFNTTEKEANKFKGPSTTWATSHSLFLPEIQQRHSKNVEWGTTDDQNENREIVKSAKYSSPSSQENFSVEQGQTREDHWKSLGKRTGETCVKATTALPHPSSVTACLTPTQPLSTNAGKNSLSPLLGNSSGSKCASLSLKRNFRCSSGKSKSRRLFKLGEKWKVLSQQSVKKILFSDESPESFTGFDPQDIFKNCDNSDVSYETVSEVILTDPSEFEWVLGNCEGRRVTEGTHSDPSSCFYNPQRNVPLRDPAVADYNTLQERSLAQENGLKKYAKSQEDMLVPFCGEDVKCLRKGMEHNFADGGTRESVNSDSPKNYDDNIEVYLNAHRDFPPYIPNGQTVGYCSQPFQQNSHIGPNLIADSQHYPANDFETKVIQDLDYLQTPRYLHLGTIDASISNYESGFDNRSVKHVYFSNSQHIQEFQYSDTTYSNLDVQAQDPLQNYSRLYNEATLEQSCSQSLNQSLEKTQASMTPEQCSLPNYKENMSVFGNNGQCKKTILPQTPLPNLSYECSSLSVMSVERTLNESDQNLDTPPDPPIGSSNSNNNQNSNSFEAIPVLNFDSSFNLPVQNFPVLSDFAQPEYNEERDFLSGTALKDSEPRNFEDQSCYNMDKSMADDNIIADSINNENEIDESNIGSHNKTEISFTDNIKCDNKIERNNISKTLAFYFNSYLTPPQDDKEYYSETVSTAETHSLISSLSQTAVSPLKKSQERQQTTLECRPDLPSAAKLSAVSPELQAGHKPDFLTEPLLENEMPQLTLGCELQTPPSPQIDGSSSYQKVLEQLDDDLDMPPQLQIEVQQPPLLLDSQHQLAPPKLKPEVTLRSQPKLCHSASQLEQKQPDSSPLFSSSPTSSSLPSITEPALQNTDLAVHGEDDYIELPALFVVKCEKTVKHCQAVFGGVRKDPRHIAGPHVALSPPESSRPTEYILSQTCRYQ</sequence>
<evidence type="ECO:0000256" key="5">
    <source>
        <dbReference type="ARBA" id="ARBA00022833"/>
    </source>
</evidence>
<dbReference type="GO" id="GO:0005634">
    <property type="term" value="C:nucleus"/>
    <property type="evidence" value="ECO:0007669"/>
    <property type="project" value="UniProtKB-ARBA"/>
</dbReference>
<evidence type="ECO:0000256" key="7">
    <source>
        <dbReference type="PROSITE-ProRule" id="PRU00600"/>
    </source>
</evidence>
<evidence type="ECO:0000256" key="8">
    <source>
        <dbReference type="SAM" id="MobiDB-lite"/>
    </source>
</evidence>
<feature type="region of interest" description="Disordered" evidence="8">
    <location>
        <begin position="1512"/>
        <end position="1539"/>
    </location>
</feature>
<dbReference type="PROSITE" id="PS50292">
    <property type="entry name" value="PEROXIDASE_3"/>
    <property type="match status" value="1"/>
</dbReference>
<keyword evidence="4 7" id="KW-0863">Zinc-finger</keyword>
<comment type="caution">
    <text evidence="10">The sequence shown here is derived from an EMBL/GenBank/DDBJ whole genome shotgun (WGS) entry which is preliminary data.</text>
</comment>
<name>A0A812ECU8_ACAPH</name>
<dbReference type="GO" id="GO:0140825">
    <property type="term" value="F:lactoperoxidase activity"/>
    <property type="evidence" value="ECO:0007669"/>
    <property type="project" value="UniProtKB-EC"/>
</dbReference>
<dbReference type="Pfam" id="PF03098">
    <property type="entry name" value="An_peroxidase"/>
    <property type="match status" value="1"/>
</dbReference>
<evidence type="ECO:0000259" key="9">
    <source>
        <dbReference type="PROSITE" id="PS51265"/>
    </source>
</evidence>
<evidence type="ECO:0000256" key="1">
    <source>
        <dbReference type="ARBA" id="ARBA00004613"/>
    </source>
</evidence>
<evidence type="ECO:0000256" key="4">
    <source>
        <dbReference type="ARBA" id="ARBA00022771"/>
    </source>
</evidence>
<evidence type="ECO:0000256" key="3">
    <source>
        <dbReference type="ARBA" id="ARBA00022723"/>
    </source>
</evidence>
<dbReference type="Proteomes" id="UP000597762">
    <property type="component" value="Unassembled WGS sequence"/>
</dbReference>
<dbReference type="GO" id="GO:0008270">
    <property type="term" value="F:zinc ion binding"/>
    <property type="evidence" value="ECO:0007669"/>
    <property type="project" value="UniProtKB-KW"/>
</dbReference>
<dbReference type="Gene3D" id="1.10.640.10">
    <property type="entry name" value="Haem peroxidase domain superfamily, animal type"/>
    <property type="match status" value="1"/>
</dbReference>
<keyword evidence="10" id="KW-0560">Oxidoreductase</keyword>
<dbReference type="OrthoDB" id="21380at2759"/>
<gene>
    <name evidence="10" type="ORF">SPHA_72767</name>
</gene>
<dbReference type="SMART" id="SM00586">
    <property type="entry name" value="ZnF_DBF"/>
    <property type="match status" value="1"/>
</dbReference>
<protein>
    <submittedName>
        <fullName evidence="10">PXDN</fullName>
        <ecNumber evidence="10">1.11.1.7</ecNumber>
    </submittedName>
</protein>
<keyword evidence="3" id="KW-0479">Metal-binding</keyword>
<dbReference type="PROSITE" id="PS51265">
    <property type="entry name" value="ZF_DBF4"/>
    <property type="match status" value="1"/>
</dbReference>
<accession>A0A812ECU8</accession>